<evidence type="ECO:0000313" key="3">
    <source>
        <dbReference type="Proteomes" id="UP000223009"/>
    </source>
</evidence>
<keyword evidence="1" id="KW-0472">Membrane</keyword>
<keyword evidence="1" id="KW-1133">Transmembrane helix</keyword>
<proteinExistence type="predicted"/>
<feature type="transmembrane region" description="Helical" evidence="1">
    <location>
        <begin position="20"/>
        <end position="44"/>
    </location>
</feature>
<reference evidence="2 3" key="1">
    <citation type="submission" date="2017-05" db="EMBL/GenBank/DDBJ databases">
        <authorList>
            <person name="Chapman J."/>
            <person name="Chang C."/>
            <person name="Suresh T."/>
            <person name="Shishido T.C."/>
            <person name="Bindert I."/>
            <person name="Shaffer C.D."/>
            <person name="Weston-Hafer K.A."/>
            <person name="Russell D.A."/>
            <person name="Pope W.H."/>
            <person name="Jacobs-Sera D."/>
            <person name="Hendrix R.W."/>
            <person name="Hatfull G.F."/>
        </authorList>
    </citation>
    <scope>NUCLEOTIDE SEQUENCE [LARGE SCALE GENOMIC DNA]</scope>
</reference>
<sequence>MSDATRTADEAASNAKLIAVAVWTWLSTHPAVLAVASFLVGFGIG</sequence>
<organism evidence="2 3">
    <name type="scientific">Streptomyces phage Mildred21</name>
    <dbReference type="NCBI Taxonomy" id="2023959"/>
    <lineage>
        <taxon>Viruses</taxon>
        <taxon>Duplodnaviria</taxon>
        <taxon>Heunggongvirae</taxon>
        <taxon>Uroviricota</taxon>
        <taxon>Caudoviricetes</taxon>
        <taxon>Stanwilliamsviridae</taxon>
        <taxon>Boydwoodruffvirinae</taxon>
        <taxon>Samistivirus</taxon>
        <taxon>Samistivirus mildred21</taxon>
    </lineage>
</organism>
<keyword evidence="1" id="KW-0812">Transmembrane</keyword>
<dbReference type="EMBL" id="MF155946">
    <property type="protein sequence ID" value="ASR75566.1"/>
    <property type="molecule type" value="Genomic_DNA"/>
</dbReference>
<dbReference type="OrthoDB" id="29101at10239"/>
<keyword evidence="3" id="KW-1185">Reference proteome</keyword>
<protein>
    <submittedName>
        <fullName evidence="2">Uncharacterized protein</fullName>
    </submittedName>
</protein>
<gene>
    <name evidence="2" type="ORF">SEA_MILDRED21_204</name>
</gene>
<evidence type="ECO:0000256" key="1">
    <source>
        <dbReference type="SAM" id="Phobius"/>
    </source>
</evidence>
<evidence type="ECO:0000313" key="2">
    <source>
        <dbReference type="EMBL" id="ASR75566.1"/>
    </source>
</evidence>
<dbReference type="Proteomes" id="UP000223009">
    <property type="component" value="Segment"/>
</dbReference>
<name>A0A222YVI9_9CAUD</name>
<accession>A0A222YVI9</accession>